<gene>
    <name evidence="8" type="ORF">B0I35DRAFT_445174</name>
</gene>
<feature type="transmembrane region" description="Helical" evidence="6">
    <location>
        <begin position="151"/>
        <end position="172"/>
    </location>
</feature>
<feature type="transmembrane region" description="Helical" evidence="6">
    <location>
        <begin position="286"/>
        <end position="305"/>
    </location>
</feature>
<dbReference type="Pfam" id="PF07690">
    <property type="entry name" value="MFS_1"/>
    <property type="match status" value="1"/>
</dbReference>
<feature type="transmembrane region" description="Helical" evidence="6">
    <location>
        <begin position="96"/>
        <end position="113"/>
    </location>
</feature>
<feature type="transmembrane region" description="Helical" evidence="6">
    <location>
        <begin position="184"/>
        <end position="206"/>
    </location>
</feature>
<dbReference type="InterPro" id="IPR036259">
    <property type="entry name" value="MFS_trans_sf"/>
</dbReference>
<comment type="caution">
    <text evidence="8">The sequence shown here is derived from an EMBL/GenBank/DDBJ whole genome shotgun (WGS) entry which is preliminary data.</text>
</comment>
<organism evidence="8 9">
    <name type="scientific">Stachybotrys elegans</name>
    <dbReference type="NCBI Taxonomy" id="80388"/>
    <lineage>
        <taxon>Eukaryota</taxon>
        <taxon>Fungi</taxon>
        <taxon>Dikarya</taxon>
        <taxon>Ascomycota</taxon>
        <taxon>Pezizomycotina</taxon>
        <taxon>Sordariomycetes</taxon>
        <taxon>Hypocreomycetidae</taxon>
        <taxon>Hypocreales</taxon>
        <taxon>Stachybotryaceae</taxon>
        <taxon>Stachybotrys</taxon>
    </lineage>
</organism>
<dbReference type="AlphaFoldDB" id="A0A8K0SIT9"/>
<dbReference type="OrthoDB" id="440553at2759"/>
<evidence type="ECO:0000256" key="1">
    <source>
        <dbReference type="ARBA" id="ARBA00004141"/>
    </source>
</evidence>
<feature type="transmembrane region" description="Helical" evidence="6">
    <location>
        <begin position="58"/>
        <end position="76"/>
    </location>
</feature>
<dbReference type="PANTHER" id="PTHR23501:SF43">
    <property type="entry name" value="MULTIDRUG TRANSPORTER, PUTATIVE (AFU_ORTHOLOGUE AFUA_6G03040)-RELATED"/>
    <property type="match status" value="1"/>
</dbReference>
<dbReference type="InterPro" id="IPR011701">
    <property type="entry name" value="MFS"/>
</dbReference>
<feature type="transmembrane region" description="Helical" evidence="6">
    <location>
        <begin position="368"/>
        <end position="389"/>
    </location>
</feature>
<evidence type="ECO:0000256" key="6">
    <source>
        <dbReference type="SAM" id="Phobius"/>
    </source>
</evidence>
<evidence type="ECO:0000256" key="3">
    <source>
        <dbReference type="ARBA" id="ARBA00022989"/>
    </source>
</evidence>
<keyword evidence="3 6" id="KW-1133">Transmembrane helix</keyword>
<feature type="region of interest" description="Disordered" evidence="5">
    <location>
        <begin position="1"/>
        <end position="38"/>
    </location>
</feature>
<evidence type="ECO:0000259" key="7">
    <source>
        <dbReference type="PROSITE" id="PS50850"/>
    </source>
</evidence>
<feature type="transmembrane region" description="Helical" evidence="6">
    <location>
        <begin position="212"/>
        <end position="234"/>
    </location>
</feature>
<evidence type="ECO:0000313" key="9">
    <source>
        <dbReference type="Proteomes" id="UP000813444"/>
    </source>
</evidence>
<evidence type="ECO:0000313" key="8">
    <source>
        <dbReference type="EMBL" id="KAH7304388.1"/>
    </source>
</evidence>
<evidence type="ECO:0000256" key="4">
    <source>
        <dbReference type="ARBA" id="ARBA00023136"/>
    </source>
</evidence>
<reference evidence="8" key="1">
    <citation type="journal article" date="2021" name="Nat. Commun.">
        <title>Genetic determinants of endophytism in the Arabidopsis root mycobiome.</title>
        <authorList>
            <person name="Mesny F."/>
            <person name="Miyauchi S."/>
            <person name="Thiergart T."/>
            <person name="Pickel B."/>
            <person name="Atanasova L."/>
            <person name="Karlsson M."/>
            <person name="Huettel B."/>
            <person name="Barry K.W."/>
            <person name="Haridas S."/>
            <person name="Chen C."/>
            <person name="Bauer D."/>
            <person name="Andreopoulos W."/>
            <person name="Pangilinan J."/>
            <person name="LaButti K."/>
            <person name="Riley R."/>
            <person name="Lipzen A."/>
            <person name="Clum A."/>
            <person name="Drula E."/>
            <person name="Henrissat B."/>
            <person name="Kohler A."/>
            <person name="Grigoriev I.V."/>
            <person name="Martin F.M."/>
            <person name="Hacquard S."/>
        </authorList>
    </citation>
    <scope>NUCLEOTIDE SEQUENCE</scope>
    <source>
        <strain evidence="8">MPI-CAGE-CH-0235</strain>
    </source>
</reference>
<feature type="compositionally biased region" description="Basic and acidic residues" evidence="5">
    <location>
        <begin position="1"/>
        <end position="22"/>
    </location>
</feature>
<feature type="transmembrane region" description="Helical" evidence="6">
    <location>
        <begin position="396"/>
        <end position="415"/>
    </location>
</feature>
<keyword evidence="2 6" id="KW-0812">Transmembrane</keyword>
<dbReference type="PANTHER" id="PTHR23501">
    <property type="entry name" value="MAJOR FACILITATOR SUPERFAMILY"/>
    <property type="match status" value="1"/>
</dbReference>
<feature type="transmembrane region" description="Helical" evidence="6">
    <location>
        <begin position="125"/>
        <end position="145"/>
    </location>
</feature>
<feature type="transmembrane region" description="Helical" evidence="6">
    <location>
        <begin position="334"/>
        <end position="356"/>
    </location>
</feature>
<dbReference type="PROSITE" id="PS50850">
    <property type="entry name" value="MFS"/>
    <property type="match status" value="1"/>
</dbReference>
<evidence type="ECO:0000256" key="5">
    <source>
        <dbReference type="SAM" id="MobiDB-lite"/>
    </source>
</evidence>
<comment type="subcellular location">
    <subcellularLocation>
        <location evidence="1">Membrane</location>
        <topology evidence="1">Multi-pass membrane protein</topology>
    </subcellularLocation>
</comment>
<dbReference type="Proteomes" id="UP000813444">
    <property type="component" value="Unassembled WGS sequence"/>
</dbReference>
<sequence>MAHEIHKGFQSPRGREDTRRSDSPPGIQPMEQERPLSGESEGLSAELPRFNYPQGAQFWLLSSCIAVMMFMTNLEIPVVTTALVEITDDLGGFEEAGWIVASYLLGYVSVSVISAKFSDIFSRKLVFMIMIAIFIIFSAACATAQTIVQFIVFRAFQGVGGGGSFALCNIMVIEIVPPDHYPQYVSNIAIVNALALVLGPILGGAISSNTTWRWIFIMNVPIALIPFIIAWFIMPKDFPYQGLTIDHPSAKLGRIDWPGTILILLATLGITTAFEQAERRFPWRSAYVISLLTTSGILWILLLWWERRITLYQKSDREPILPWRFFTNREMIGILLNFFYLGGPTVNTMFIIPLRFQVIYKTSGLEAGIRLLPFTSALPIGAFTASLLTGRVKVPAVYLLFSGSILQVIGFALLSTLPTDLSVPNQIYGYEFLSGMGCGINYALLFILIPHVSERIDHAVGMGAAGQIRMIGSTVLLAISTSIFNSYSSPRVREIVGSLHTLPEWSLSSSEAIEALPTEIQDNVREVLAEGFNWQILTLCVSAALQIPASLMMLRGKNIRV</sequence>
<evidence type="ECO:0000256" key="2">
    <source>
        <dbReference type="ARBA" id="ARBA00022692"/>
    </source>
</evidence>
<dbReference type="InterPro" id="IPR020846">
    <property type="entry name" value="MFS_dom"/>
</dbReference>
<feature type="domain" description="Major facilitator superfamily (MFS) profile" evidence="7">
    <location>
        <begin position="61"/>
        <end position="521"/>
    </location>
</feature>
<accession>A0A8K0SIT9</accession>
<dbReference type="GO" id="GO:0005886">
    <property type="term" value="C:plasma membrane"/>
    <property type="evidence" value="ECO:0007669"/>
    <property type="project" value="TreeGrafter"/>
</dbReference>
<dbReference type="SUPFAM" id="SSF103473">
    <property type="entry name" value="MFS general substrate transporter"/>
    <property type="match status" value="1"/>
</dbReference>
<feature type="transmembrane region" description="Helical" evidence="6">
    <location>
        <begin position="427"/>
        <end position="449"/>
    </location>
</feature>
<proteinExistence type="predicted"/>
<name>A0A8K0SIT9_9HYPO</name>
<protein>
    <submittedName>
        <fullName evidence="8">Major facilitator superfamily domain-containing protein</fullName>
    </submittedName>
</protein>
<dbReference type="GO" id="GO:0022857">
    <property type="term" value="F:transmembrane transporter activity"/>
    <property type="evidence" value="ECO:0007669"/>
    <property type="project" value="InterPro"/>
</dbReference>
<dbReference type="Gene3D" id="1.20.1250.20">
    <property type="entry name" value="MFS general substrate transporter like domains"/>
    <property type="match status" value="2"/>
</dbReference>
<keyword evidence="4 6" id="KW-0472">Membrane</keyword>
<keyword evidence="9" id="KW-1185">Reference proteome</keyword>
<dbReference type="EMBL" id="JAGPNK010000023">
    <property type="protein sequence ID" value="KAH7304388.1"/>
    <property type="molecule type" value="Genomic_DNA"/>
</dbReference>
<feature type="transmembrane region" description="Helical" evidence="6">
    <location>
        <begin position="255"/>
        <end position="274"/>
    </location>
</feature>